<reference evidence="8" key="1">
    <citation type="submission" date="2022-07" db="EMBL/GenBank/DDBJ databases">
        <title>Draft genome sequence of Zalerion maritima ATCC 34329, a (micro)plastics degrading marine fungus.</title>
        <authorList>
            <person name="Paco A."/>
            <person name="Goncalves M.F.M."/>
            <person name="Rocha-Santos T.A.P."/>
            <person name="Alves A."/>
        </authorList>
    </citation>
    <scope>NUCLEOTIDE SEQUENCE</scope>
    <source>
        <strain evidence="8">ATCC 34329</strain>
    </source>
</reference>
<dbReference type="InterPro" id="IPR001128">
    <property type="entry name" value="Cyt_P450"/>
</dbReference>
<dbReference type="Proteomes" id="UP001201980">
    <property type="component" value="Unassembled WGS sequence"/>
</dbReference>
<comment type="similarity">
    <text evidence="6">Belongs to the cytochrome P450 family.</text>
</comment>
<dbReference type="EMBL" id="JAKWBI020000049">
    <property type="protein sequence ID" value="KAJ2904616.1"/>
    <property type="molecule type" value="Genomic_DNA"/>
</dbReference>
<keyword evidence="3 5" id="KW-0479">Metal-binding</keyword>
<feature type="transmembrane region" description="Helical" evidence="7">
    <location>
        <begin position="42"/>
        <end position="62"/>
    </location>
</feature>
<dbReference type="PANTHER" id="PTHR24305:SF164">
    <property type="entry name" value="P450, PUTATIVE (EUROFUNG)-RELATED"/>
    <property type="match status" value="1"/>
</dbReference>
<name>A0AAD5WTL6_9PEZI</name>
<keyword evidence="4 5" id="KW-0408">Iron</keyword>
<evidence type="ECO:0000256" key="2">
    <source>
        <dbReference type="ARBA" id="ARBA00022617"/>
    </source>
</evidence>
<dbReference type="InterPro" id="IPR002401">
    <property type="entry name" value="Cyt_P450_E_grp-I"/>
</dbReference>
<dbReference type="GO" id="GO:0004497">
    <property type="term" value="F:monooxygenase activity"/>
    <property type="evidence" value="ECO:0007669"/>
    <property type="project" value="UniProtKB-KW"/>
</dbReference>
<evidence type="ECO:0000313" key="9">
    <source>
        <dbReference type="Proteomes" id="UP001201980"/>
    </source>
</evidence>
<organism evidence="8 9">
    <name type="scientific">Zalerion maritima</name>
    <dbReference type="NCBI Taxonomy" id="339359"/>
    <lineage>
        <taxon>Eukaryota</taxon>
        <taxon>Fungi</taxon>
        <taxon>Dikarya</taxon>
        <taxon>Ascomycota</taxon>
        <taxon>Pezizomycotina</taxon>
        <taxon>Sordariomycetes</taxon>
        <taxon>Lulworthiomycetidae</taxon>
        <taxon>Lulworthiales</taxon>
        <taxon>Lulworthiaceae</taxon>
        <taxon>Zalerion</taxon>
    </lineage>
</organism>
<keyword evidence="6" id="KW-0503">Monooxygenase</keyword>
<protein>
    <submittedName>
        <fullName evidence="8">Cytochrome P450</fullName>
    </submittedName>
</protein>
<dbReference type="GO" id="GO:0005506">
    <property type="term" value="F:iron ion binding"/>
    <property type="evidence" value="ECO:0007669"/>
    <property type="project" value="InterPro"/>
</dbReference>
<keyword evidence="2 5" id="KW-0349">Heme</keyword>
<proteinExistence type="inferred from homology"/>
<dbReference type="InterPro" id="IPR017972">
    <property type="entry name" value="Cyt_P450_CS"/>
</dbReference>
<dbReference type="GO" id="GO:0020037">
    <property type="term" value="F:heme binding"/>
    <property type="evidence" value="ECO:0007669"/>
    <property type="project" value="InterPro"/>
</dbReference>
<dbReference type="Gene3D" id="1.10.630.10">
    <property type="entry name" value="Cytochrome P450"/>
    <property type="match status" value="1"/>
</dbReference>
<dbReference type="PRINTS" id="PR00385">
    <property type="entry name" value="P450"/>
</dbReference>
<dbReference type="PROSITE" id="PS00086">
    <property type="entry name" value="CYTOCHROME_P450"/>
    <property type="match status" value="1"/>
</dbReference>
<keyword evidence="7" id="KW-0472">Membrane</keyword>
<keyword evidence="7" id="KW-1133">Transmembrane helix</keyword>
<accession>A0AAD5WTL6</accession>
<evidence type="ECO:0000256" key="1">
    <source>
        <dbReference type="ARBA" id="ARBA00001971"/>
    </source>
</evidence>
<feature type="binding site" description="axial binding residue" evidence="5">
    <location>
        <position position="485"/>
    </location>
    <ligand>
        <name>heme</name>
        <dbReference type="ChEBI" id="CHEBI:30413"/>
    </ligand>
    <ligandPart>
        <name>Fe</name>
        <dbReference type="ChEBI" id="CHEBI:18248"/>
    </ligandPart>
</feature>
<dbReference type="AlphaFoldDB" id="A0AAD5WTL6"/>
<dbReference type="PANTHER" id="PTHR24305">
    <property type="entry name" value="CYTOCHROME P450"/>
    <property type="match status" value="1"/>
</dbReference>
<dbReference type="InterPro" id="IPR050121">
    <property type="entry name" value="Cytochrome_P450_monoxygenase"/>
</dbReference>
<comment type="caution">
    <text evidence="8">The sequence shown here is derived from an EMBL/GenBank/DDBJ whole genome shotgun (WGS) entry which is preliminary data.</text>
</comment>
<dbReference type="PRINTS" id="PR00463">
    <property type="entry name" value="EP450I"/>
</dbReference>
<dbReference type="SUPFAM" id="SSF48264">
    <property type="entry name" value="Cytochrome P450"/>
    <property type="match status" value="1"/>
</dbReference>
<evidence type="ECO:0000256" key="3">
    <source>
        <dbReference type="ARBA" id="ARBA00022723"/>
    </source>
</evidence>
<evidence type="ECO:0000256" key="6">
    <source>
        <dbReference type="RuleBase" id="RU000461"/>
    </source>
</evidence>
<keyword evidence="6" id="KW-0560">Oxidoreductase</keyword>
<evidence type="ECO:0000256" key="7">
    <source>
        <dbReference type="SAM" id="Phobius"/>
    </source>
</evidence>
<comment type="cofactor">
    <cofactor evidence="1 5">
        <name>heme</name>
        <dbReference type="ChEBI" id="CHEBI:30413"/>
    </cofactor>
</comment>
<keyword evidence="9" id="KW-1185">Reference proteome</keyword>
<keyword evidence="7" id="KW-0812">Transmembrane</keyword>
<dbReference type="Pfam" id="PF00067">
    <property type="entry name" value="p450"/>
    <property type="match status" value="1"/>
</dbReference>
<gene>
    <name evidence="8" type="ORF">MKZ38_007595</name>
</gene>
<evidence type="ECO:0000256" key="5">
    <source>
        <dbReference type="PIRSR" id="PIRSR602401-1"/>
    </source>
</evidence>
<dbReference type="GO" id="GO:0016705">
    <property type="term" value="F:oxidoreductase activity, acting on paired donors, with incorporation or reduction of molecular oxygen"/>
    <property type="evidence" value="ECO:0007669"/>
    <property type="project" value="InterPro"/>
</dbReference>
<evidence type="ECO:0000256" key="4">
    <source>
        <dbReference type="ARBA" id="ARBA00023004"/>
    </source>
</evidence>
<dbReference type="CDD" id="cd11059">
    <property type="entry name" value="CYP_fungal"/>
    <property type="match status" value="1"/>
</dbReference>
<dbReference type="InterPro" id="IPR036396">
    <property type="entry name" value="Cyt_P450_sf"/>
</dbReference>
<evidence type="ECO:0000313" key="8">
    <source>
        <dbReference type="EMBL" id="KAJ2904616.1"/>
    </source>
</evidence>
<sequence length="547" mass="61374">MTVNGHEYPPAAKMQIPGVSWLASWFTGGSGNTNKKDADRHIVMALLSPITLILLLLAILLAEATRKHRSPLQAVTGPPISSITSLVLKWHEFRADRTGYIHQLHQRYGPVVRIAPNEVAFASPAAVKEIYGSGGSGYDKTEFYDLFTVFGRRTMFTTLNKQDQHARRKRILADRYANANVLRPESVSGITSRARALAQRLVSGDLSYFLARSKHVVRPLLTHLDRCLLYALALHSYAFDCVTNHLFHPHGSHSLERSLDEDVMREVTFDDSLHNRLVQYYCPTFHRLVNKALRLIAKPRETPLADKFVASSCSTTNASRFTLLSRLQDRSGDDIDGVDIKAECLDHMAAGIDTTGDALCFLMWEISQPRSLRFQRMLQDEIRKSPSAPAESLPFLDAVIHEGLRCFPAIPMSLPRYVPQGGRSIDGYFIPGSTIVSCQAYSVHRLDEAAFPMPDEFNPERWLEERGAAKRNRLFFAFSSGGRGCVGKHLALTEMRMALREIYSQFTTVPDPTMTEDMMVMAHQPISSRPKGQICLLRMIPSNEKSS</sequence>